<keyword evidence="1" id="KW-0560">Oxidoreductase</keyword>
<dbReference type="SUPFAM" id="SSF49998">
    <property type="entry name" value="Amine oxidase catalytic domain"/>
    <property type="match status" value="1"/>
</dbReference>
<keyword evidence="1" id="KW-0479">Metal-binding</keyword>
<name>A0ABU6W1L2_9FABA</name>
<keyword evidence="1" id="KW-0186">Copper</keyword>
<feature type="domain" description="Copper amine oxidase catalytic" evidence="2">
    <location>
        <begin position="1"/>
        <end position="64"/>
    </location>
</feature>
<dbReference type="Gene3D" id="2.70.98.20">
    <property type="entry name" value="Copper amine oxidase, catalytic domain"/>
    <property type="match status" value="1"/>
</dbReference>
<organism evidence="3 4">
    <name type="scientific">Stylosanthes scabra</name>
    <dbReference type="NCBI Taxonomy" id="79078"/>
    <lineage>
        <taxon>Eukaryota</taxon>
        <taxon>Viridiplantae</taxon>
        <taxon>Streptophyta</taxon>
        <taxon>Embryophyta</taxon>
        <taxon>Tracheophyta</taxon>
        <taxon>Spermatophyta</taxon>
        <taxon>Magnoliopsida</taxon>
        <taxon>eudicotyledons</taxon>
        <taxon>Gunneridae</taxon>
        <taxon>Pentapetalae</taxon>
        <taxon>rosids</taxon>
        <taxon>fabids</taxon>
        <taxon>Fabales</taxon>
        <taxon>Fabaceae</taxon>
        <taxon>Papilionoideae</taxon>
        <taxon>50 kb inversion clade</taxon>
        <taxon>dalbergioids sensu lato</taxon>
        <taxon>Dalbergieae</taxon>
        <taxon>Pterocarpus clade</taxon>
        <taxon>Stylosanthes</taxon>
    </lineage>
</organism>
<dbReference type="InterPro" id="IPR015798">
    <property type="entry name" value="Cu_amine_oxidase_C"/>
</dbReference>
<evidence type="ECO:0000259" key="2">
    <source>
        <dbReference type="Pfam" id="PF01179"/>
    </source>
</evidence>
<dbReference type="InterPro" id="IPR000269">
    <property type="entry name" value="Cu_amine_oxidase"/>
</dbReference>
<dbReference type="PANTHER" id="PTHR10638:SF68">
    <property type="entry name" value="AMINE OXIDASE"/>
    <property type="match status" value="1"/>
</dbReference>
<dbReference type="EC" id="1.4.3.-" evidence="1"/>
<gene>
    <name evidence="3" type="ORF">PIB30_115722</name>
</gene>
<keyword evidence="1" id="KW-0801">TPQ</keyword>
<comment type="similarity">
    <text evidence="1">Belongs to the copper/topaquinone oxidase family.</text>
</comment>
<comment type="PTM">
    <text evidence="1">Topaquinone (TPQ) is generated by copper-dependent autoxidation of a specific tyrosyl residue.</text>
</comment>
<dbReference type="EMBL" id="JASCZI010164496">
    <property type="protein sequence ID" value="MED6179286.1"/>
    <property type="molecule type" value="Genomic_DNA"/>
</dbReference>
<keyword evidence="4" id="KW-1185">Reference proteome</keyword>
<sequence>MYRGYISELFVPYQDPSEDWYFKTFFDAGEFGFGLSTVSMKPNRDCPSHAQFLDVYVHTGDGSPSL</sequence>
<feature type="non-terminal residue" evidence="3">
    <location>
        <position position="66"/>
    </location>
</feature>
<dbReference type="Pfam" id="PF01179">
    <property type="entry name" value="Cu_amine_oxid"/>
    <property type="match status" value="1"/>
</dbReference>
<comment type="cofactor">
    <cofactor evidence="1">
        <name>Cu cation</name>
        <dbReference type="ChEBI" id="CHEBI:23378"/>
    </cofactor>
    <text evidence="1">Contains 1 topaquinone per subunit.</text>
</comment>
<protein>
    <recommendedName>
        <fullName evidence="1">Amine oxidase</fullName>
        <ecNumber evidence="1">1.4.3.-</ecNumber>
    </recommendedName>
</protein>
<dbReference type="Proteomes" id="UP001341840">
    <property type="component" value="Unassembled WGS sequence"/>
</dbReference>
<dbReference type="PANTHER" id="PTHR10638">
    <property type="entry name" value="COPPER AMINE OXIDASE"/>
    <property type="match status" value="1"/>
</dbReference>
<evidence type="ECO:0000313" key="3">
    <source>
        <dbReference type="EMBL" id="MED6179286.1"/>
    </source>
</evidence>
<dbReference type="InterPro" id="IPR036460">
    <property type="entry name" value="Cu_amine_oxidase_C_sf"/>
</dbReference>
<accession>A0ABU6W1L2</accession>
<comment type="caution">
    <text evidence="3">The sequence shown here is derived from an EMBL/GenBank/DDBJ whole genome shotgun (WGS) entry which is preliminary data.</text>
</comment>
<reference evidence="3 4" key="1">
    <citation type="journal article" date="2023" name="Plants (Basel)">
        <title>Bridging the Gap: Combining Genomics and Transcriptomics Approaches to Understand Stylosanthes scabra, an Orphan Legume from the Brazilian Caatinga.</title>
        <authorList>
            <person name="Ferreira-Neto J.R.C."/>
            <person name="da Silva M.D."/>
            <person name="Binneck E."/>
            <person name="de Melo N.F."/>
            <person name="da Silva R.H."/>
            <person name="de Melo A.L.T.M."/>
            <person name="Pandolfi V."/>
            <person name="Bustamante F.O."/>
            <person name="Brasileiro-Vidal A.C."/>
            <person name="Benko-Iseppon A.M."/>
        </authorList>
    </citation>
    <scope>NUCLEOTIDE SEQUENCE [LARGE SCALE GENOMIC DNA]</scope>
    <source>
        <tissue evidence="3">Leaves</tissue>
    </source>
</reference>
<proteinExistence type="inferred from homology"/>
<evidence type="ECO:0000313" key="4">
    <source>
        <dbReference type="Proteomes" id="UP001341840"/>
    </source>
</evidence>
<evidence type="ECO:0000256" key="1">
    <source>
        <dbReference type="RuleBase" id="RU000672"/>
    </source>
</evidence>